<dbReference type="InterPro" id="IPR029058">
    <property type="entry name" value="AB_hydrolase_fold"/>
</dbReference>
<keyword evidence="2" id="KW-0443">Lipid metabolism</keyword>
<dbReference type="Proteomes" id="UP000007755">
    <property type="component" value="Unassembled WGS sequence"/>
</dbReference>
<dbReference type="Gene3D" id="3.40.50.1820">
    <property type="entry name" value="alpha/beta hydrolase"/>
    <property type="match status" value="1"/>
</dbReference>
<evidence type="ECO:0000259" key="3">
    <source>
        <dbReference type="Pfam" id="PF00561"/>
    </source>
</evidence>
<accession>F4WMG5</accession>
<dbReference type="EMBL" id="GL888217">
    <property type="protein sequence ID" value="EGI64576.1"/>
    <property type="molecule type" value="Genomic_DNA"/>
</dbReference>
<dbReference type="SUPFAM" id="SSF53474">
    <property type="entry name" value="alpha/beta-Hydrolases"/>
    <property type="match status" value="1"/>
</dbReference>
<dbReference type="AlphaFoldDB" id="F4WMG5"/>
<evidence type="ECO:0000256" key="1">
    <source>
        <dbReference type="ARBA" id="ARBA00022963"/>
    </source>
</evidence>
<reference evidence="4" key="1">
    <citation type="submission" date="2011-02" db="EMBL/GenBank/DDBJ databases">
        <title>The genome of the leaf-cutting ant Acromyrmex echinatior suggests key adaptations to social evolution and fungus farming.</title>
        <authorList>
            <person name="Nygaard S."/>
            <person name="Zhang G."/>
        </authorList>
    </citation>
    <scope>NUCLEOTIDE SEQUENCE</scope>
</reference>
<dbReference type="STRING" id="103372.F4WMG5"/>
<feature type="domain" description="AB hydrolase-1" evidence="3">
    <location>
        <begin position="144"/>
        <end position="450"/>
    </location>
</feature>
<gene>
    <name evidence="4" type="ORF">G5I_06765</name>
</gene>
<dbReference type="PANTHER" id="PTHR11005">
    <property type="entry name" value="LYSOSOMAL ACID LIPASE-RELATED"/>
    <property type="match status" value="1"/>
</dbReference>
<dbReference type="GO" id="GO:0016042">
    <property type="term" value="P:lipid catabolic process"/>
    <property type="evidence" value="ECO:0007669"/>
    <property type="project" value="UniProtKB-KW"/>
</dbReference>
<dbReference type="Pfam" id="PF00561">
    <property type="entry name" value="Abhydrolase_1"/>
    <property type="match status" value="1"/>
</dbReference>
<organism evidence="5">
    <name type="scientific">Acromyrmex echinatior</name>
    <name type="common">Panamanian leafcutter ant</name>
    <name type="synonym">Acromyrmex octospinosus echinatior</name>
    <dbReference type="NCBI Taxonomy" id="103372"/>
    <lineage>
        <taxon>Eukaryota</taxon>
        <taxon>Metazoa</taxon>
        <taxon>Ecdysozoa</taxon>
        <taxon>Arthropoda</taxon>
        <taxon>Hexapoda</taxon>
        <taxon>Insecta</taxon>
        <taxon>Pterygota</taxon>
        <taxon>Neoptera</taxon>
        <taxon>Endopterygota</taxon>
        <taxon>Hymenoptera</taxon>
        <taxon>Apocrita</taxon>
        <taxon>Aculeata</taxon>
        <taxon>Formicoidea</taxon>
        <taxon>Formicidae</taxon>
        <taxon>Myrmicinae</taxon>
        <taxon>Acromyrmex</taxon>
    </lineage>
</organism>
<dbReference type="OrthoDB" id="9974421at2759"/>
<proteinExistence type="predicted"/>
<dbReference type="InterPro" id="IPR000073">
    <property type="entry name" value="AB_hydrolase_1"/>
</dbReference>
<protein>
    <submittedName>
        <fullName evidence="4">Lipase 3</fullName>
    </submittedName>
</protein>
<name>F4WMG5_ACREC</name>
<feature type="non-terminal residue" evidence="4">
    <location>
        <position position="1"/>
    </location>
</feature>
<evidence type="ECO:0000256" key="2">
    <source>
        <dbReference type="ARBA" id="ARBA00023098"/>
    </source>
</evidence>
<dbReference type="eggNOG" id="KOG2624">
    <property type="taxonomic scope" value="Eukaryota"/>
</dbReference>
<evidence type="ECO:0000313" key="4">
    <source>
        <dbReference type="EMBL" id="EGI64576.1"/>
    </source>
</evidence>
<keyword evidence="5" id="KW-1185">Reference proteome</keyword>
<sequence>DKRAPRPKDVYTAIAAHSVIGRCARDAFESLHNTAGTIMAAPLDDKRNMGKTTNQDEVYMTTPELIEAHGYIAEIHQICTEDDYYLTVHRVLPNDRVPSVSLNADIINTDATVMNSEDHNLSISAESYQLLETSGSCISSSRSPVILNHGIVCSSADWVLLGPHKALAYVLCDNGYDVWLANARGNTYCKSHKYYSIKDKNFWDFSWHEIGYYDLPAIIDYILEKTGHSKLYYIGYSQGATTFYVMGSERPEYNDKIKGMISLAPAVFLKNQKSSILKFLAYFQNVFEWGTYICNIYQWLPRNKWQSFILKTFLNNAPYPMTNGFCNFCFYIIAGFGSEQLDKSMLPLIFGHSPAGSSVKQLLHFAQLINSGSFHKFDYGTKTNLSLYGSTQPPKYTLEKIKAPVAIFYSENDFINHHINVQKLTDNLPNVIQIEKIAYEKFNHIDYIWGRDARTILYNKIVTVLKKF</sequence>
<dbReference type="InParanoid" id="F4WMG5"/>
<keyword evidence="1" id="KW-0442">Lipid degradation</keyword>
<evidence type="ECO:0000313" key="5">
    <source>
        <dbReference type="Proteomes" id="UP000007755"/>
    </source>
</evidence>